<dbReference type="EMBL" id="MNCJ02000324">
    <property type="protein sequence ID" value="KAF5793288.1"/>
    <property type="molecule type" value="Genomic_DNA"/>
</dbReference>
<organism evidence="2 3">
    <name type="scientific">Helianthus annuus</name>
    <name type="common">Common sunflower</name>
    <dbReference type="NCBI Taxonomy" id="4232"/>
    <lineage>
        <taxon>Eukaryota</taxon>
        <taxon>Viridiplantae</taxon>
        <taxon>Streptophyta</taxon>
        <taxon>Embryophyta</taxon>
        <taxon>Tracheophyta</taxon>
        <taxon>Spermatophyta</taxon>
        <taxon>Magnoliopsida</taxon>
        <taxon>eudicotyledons</taxon>
        <taxon>Gunneridae</taxon>
        <taxon>Pentapetalae</taxon>
        <taxon>asterids</taxon>
        <taxon>campanulids</taxon>
        <taxon>Asterales</taxon>
        <taxon>Asteraceae</taxon>
        <taxon>Asteroideae</taxon>
        <taxon>Heliantheae alliance</taxon>
        <taxon>Heliantheae</taxon>
        <taxon>Helianthus</taxon>
    </lineage>
</organism>
<dbReference type="Proteomes" id="UP000215914">
    <property type="component" value="Unassembled WGS sequence"/>
</dbReference>
<gene>
    <name evidence="2" type="ORF">HanXRQr2_Chr09g0415771</name>
</gene>
<reference evidence="2" key="2">
    <citation type="submission" date="2020-06" db="EMBL/GenBank/DDBJ databases">
        <title>Helianthus annuus Genome sequencing and assembly Release 2.</title>
        <authorList>
            <person name="Gouzy J."/>
            <person name="Langlade N."/>
            <person name="Munos S."/>
        </authorList>
    </citation>
    <scope>NUCLEOTIDE SEQUENCE</scope>
    <source>
        <tissue evidence="2">Leaves</tissue>
    </source>
</reference>
<evidence type="ECO:0000313" key="3">
    <source>
        <dbReference type="Proteomes" id="UP000215914"/>
    </source>
</evidence>
<sequence length="57" mass="6267">MASHENQLDFLDPLGSMKSSNLSQSPLTKNSDISCTDQTNQSLHRQCSPCDVGNDNR</sequence>
<accession>A0A9K3IAU3</accession>
<feature type="region of interest" description="Disordered" evidence="1">
    <location>
        <begin position="1"/>
        <end position="57"/>
    </location>
</feature>
<reference evidence="2" key="1">
    <citation type="journal article" date="2017" name="Nature">
        <title>The sunflower genome provides insights into oil metabolism, flowering and Asterid evolution.</title>
        <authorList>
            <person name="Badouin H."/>
            <person name="Gouzy J."/>
            <person name="Grassa C.J."/>
            <person name="Murat F."/>
            <person name="Staton S.E."/>
            <person name="Cottret L."/>
            <person name="Lelandais-Briere C."/>
            <person name="Owens G.L."/>
            <person name="Carrere S."/>
            <person name="Mayjonade B."/>
            <person name="Legrand L."/>
            <person name="Gill N."/>
            <person name="Kane N.C."/>
            <person name="Bowers J.E."/>
            <person name="Hubner S."/>
            <person name="Bellec A."/>
            <person name="Berard A."/>
            <person name="Berges H."/>
            <person name="Blanchet N."/>
            <person name="Boniface M.C."/>
            <person name="Brunel D."/>
            <person name="Catrice O."/>
            <person name="Chaidir N."/>
            <person name="Claudel C."/>
            <person name="Donnadieu C."/>
            <person name="Faraut T."/>
            <person name="Fievet G."/>
            <person name="Helmstetter N."/>
            <person name="King M."/>
            <person name="Knapp S.J."/>
            <person name="Lai Z."/>
            <person name="Le Paslier M.C."/>
            <person name="Lippi Y."/>
            <person name="Lorenzon L."/>
            <person name="Mandel J.R."/>
            <person name="Marage G."/>
            <person name="Marchand G."/>
            <person name="Marquand E."/>
            <person name="Bret-Mestries E."/>
            <person name="Morien E."/>
            <person name="Nambeesan S."/>
            <person name="Nguyen T."/>
            <person name="Pegot-Espagnet P."/>
            <person name="Pouilly N."/>
            <person name="Raftis F."/>
            <person name="Sallet E."/>
            <person name="Schiex T."/>
            <person name="Thomas J."/>
            <person name="Vandecasteele C."/>
            <person name="Vares D."/>
            <person name="Vear F."/>
            <person name="Vautrin S."/>
            <person name="Crespi M."/>
            <person name="Mangin B."/>
            <person name="Burke J.M."/>
            <person name="Salse J."/>
            <person name="Munos S."/>
            <person name="Vincourt P."/>
            <person name="Rieseberg L.H."/>
            <person name="Langlade N.B."/>
        </authorList>
    </citation>
    <scope>NUCLEOTIDE SEQUENCE</scope>
    <source>
        <tissue evidence="2">Leaves</tissue>
    </source>
</reference>
<comment type="caution">
    <text evidence="2">The sequence shown here is derived from an EMBL/GenBank/DDBJ whole genome shotgun (WGS) entry which is preliminary data.</text>
</comment>
<protein>
    <submittedName>
        <fullName evidence="2">Uncharacterized protein</fullName>
    </submittedName>
</protein>
<proteinExistence type="predicted"/>
<dbReference type="AlphaFoldDB" id="A0A9K3IAU3"/>
<keyword evidence="3" id="KW-1185">Reference proteome</keyword>
<evidence type="ECO:0000313" key="2">
    <source>
        <dbReference type="EMBL" id="KAF5793288.1"/>
    </source>
</evidence>
<dbReference type="Gramene" id="mRNA:HanXRQr2_Chr09g0415771">
    <property type="protein sequence ID" value="CDS:HanXRQr2_Chr09g0415771.1"/>
    <property type="gene ID" value="HanXRQr2_Chr09g0415771"/>
</dbReference>
<feature type="compositionally biased region" description="Polar residues" evidence="1">
    <location>
        <begin position="17"/>
        <end position="45"/>
    </location>
</feature>
<name>A0A9K3IAU3_HELAN</name>
<evidence type="ECO:0000256" key="1">
    <source>
        <dbReference type="SAM" id="MobiDB-lite"/>
    </source>
</evidence>